<feature type="transmembrane region" description="Helical" evidence="1">
    <location>
        <begin position="12"/>
        <end position="29"/>
    </location>
</feature>
<dbReference type="OrthoDB" id="6383392at2"/>
<keyword evidence="1" id="KW-0472">Membrane</keyword>
<keyword evidence="3" id="KW-1185">Reference proteome</keyword>
<evidence type="ECO:0000256" key="1">
    <source>
        <dbReference type="SAM" id="Phobius"/>
    </source>
</evidence>
<keyword evidence="1" id="KW-1133">Transmembrane helix</keyword>
<accession>A0A0H0XLZ4</accession>
<sequence length="195" mass="19674">MHIHLTSTARAAAIALIITVATQIIYITLSNTGVTPNRQVIWSTEVLAFLAISVTGLVLLPVRPLIGAGLAVGGVLNVIQAGMGLVMFPPLMEAGDALGPVFSAVLAMAFLLFHAGKVAFGVAAMAIARDLWHTGGVARAIGALAGITGLAAALLNAIAIAMADNDLMFPAGAAGTAAALFLALGLTVLRPVTTE</sequence>
<reference evidence="2 3" key="1">
    <citation type="submission" date="2015-04" db="EMBL/GenBank/DDBJ databases">
        <title>The draft genome sequence of Erythrobacter marinus HWDM-33.</title>
        <authorList>
            <person name="Zhuang L."/>
            <person name="Liu Y."/>
            <person name="Shao Z."/>
        </authorList>
    </citation>
    <scope>NUCLEOTIDE SEQUENCE [LARGE SCALE GENOMIC DNA]</scope>
    <source>
        <strain evidence="2 3">HWDM-33</strain>
    </source>
</reference>
<feature type="transmembrane region" description="Helical" evidence="1">
    <location>
        <begin position="140"/>
        <end position="161"/>
    </location>
</feature>
<feature type="transmembrane region" description="Helical" evidence="1">
    <location>
        <begin position="167"/>
        <end position="189"/>
    </location>
</feature>
<dbReference type="RefSeq" id="WP_047094498.1">
    <property type="nucleotide sequence ID" value="NZ_LBHU01000004.1"/>
</dbReference>
<feature type="transmembrane region" description="Helical" evidence="1">
    <location>
        <begin position="67"/>
        <end position="89"/>
    </location>
</feature>
<dbReference type="STRING" id="874156.GCA_001021555_02713"/>
<gene>
    <name evidence="2" type="ORF">AAV99_13140</name>
</gene>
<dbReference type="Proteomes" id="UP000053455">
    <property type="component" value="Unassembled WGS sequence"/>
</dbReference>
<keyword evidence="1" id="KW-0812">Transmembrane</keyword>
<dbReference type="PATRIC" id="fig|874156.12.peg.2712"/>
<feature type="transmembrane region" description="Helical" evidence="1">
    <location>
        <begin position="41"/>
        <end position="60"/>
    </location>
</feature>
<evidence type="ECO:0008006" key="4">
    <source>
        <dbReference type="Google" id="ProtNLM"/>
    </source>
</evidence>
<name>A0A0H0XLZ4_9SPHN</name>
<comment type="caution">
    <text evidence="2">The sequence shown here is derived from an EMBL/GenBank/DDBJ whole genome shotgun (WGS) entry which is preliminary data.</text>
</comment>
<dbReference type="AlphaFoldDB" id="A0A0H0XLZ4"/>
<organism evidence="2 3">
    <name type="scientific">Aurantiacibacter marinus</name>
    <dbReference type="NCBI Taxonomy" id="874156"/>
    <lineage>
        <taxon>Bacteria</taxon>
        <taxon>Pseudomonadati</taxon>
        <taxon>Pseudomonadota</taxon>
        <taxon>Alphaproteobacteria</taxon>
        <taxon>Sphingomonadales</taxon>
        <taxon>Erythrobacteraceae</taxon>
        <taxon>Aurantiacibacter</taxon>
    </lineage>
</organism>
<evidence type="ECO:0000313" key="3">
    <source>
        <dbReference type="Proteomes" id="UP000053455"/>
    </source>
</evidence>
<proteinExistence type="predicted"/>
<dbReference type="EMBL" id="LBHU01000004">
    <property type="protein sequence ID" value="KLI62977.1"/>
    <property type="molecule type" value="Genomic_DNA"/>
</dbReference>
<evidence type="ECO:0000313" key="2">
    <source>
        <dbReference type="EMBL" id="KLI62977.1"/>
    </source>
</evidence>
<protein>
    <recommendedName>
        <fullName evidence="4">Thiamine biosynthesis protein ThiC</fullName>
    </recommendedName>
</protein>
<feature type="transmembrane region" description="Helical" evidence="1">
    <location>
        <begin position="101"/>
        <end position="128"/>
    </location>
</feature>